<dbReference type="PANTHER" id="PTHR23011">
    <property type="entry name" value="CYCLIC NUCLEOTIDE-BINDING DOMAIN CONTAINING PROTEIN"/>
    <property type="match status" value="1"/>
</dbReference>
<sequence length="169" mass="18700">MGLFNKELAEHAEKLKKIAIFESIKDNEDAVKQVLDICSIRKFGKNDCLIKEGDMGDELFILLEGSVDILKKTMAGDDYVVASLKAEYNIFIGEMALIDDDKRSATVMATEDTTALVIGKKDFLELGDSDPHIGLPVTRAIAKIIGGRLRKTNEDMMTLFDALVTEVQD</sequence>
<dbReference type="Gene3D" id="2.60.120.10">
    <property type="entry name" value="Jelly Rolls"/>
    <property type="match status" value="1"/>
</dbReference>
<reference evidence="2 3" key="1">
    <citation type="submission" date="2022-12" db="EMBL/GenBank/DDBJ databases">
        <title>Metagenome assembled genome from gulf of manar.</title>
        <authorList>
            <person name="Kohli P."/>
            <person name="Pk S."/>
            <person name="Venkata Ramana C."/>
            <person name="Sasikala C."/>
        </authorList>
    </citation>
    <scope>NUCLEOTIDE SEQUENCE [LARGE SCALE GENOMIC DNA]</scope>
    <source>
        <strain evidence="2">JB008</strain>
    </source>
</reference>
<proteinExistence type="predicted"/>
<comment type="caution">
    <text evidence="2">The sequence shown here is derived from an EMBL/GenBank/DDBJ whole genome shotgun (WGS) entry which is preliminary data.</text>
</comment>
<evidence type="ECO:0000313" key="2">
    <source>
        <dbReference type="EMBL" id="MDC7227452.1"/>
    </source>
</evidence>
<dbReference type="PROSITE" id="PS00888">
    <property type="entry name" value="CNMP_BINDING_1"/>
    <property type="match status" value="1"/>
</dbReference>
<dbReference type="PROSITE" id="PS00889">
    <property type="entry name" value="CNMP_BINDING_2"/>
    <property type="match status" value="1"/>
</dbReference>
<dbReference type="PANTHER" id="PTHR23011:SF28">
    <property type="entry name" value="CYCLIC NUCLEOTIDE-BINDING DOMAIN CONTAINING PROTEIN"/>
    <property type="match status" value="1"/>
</dbReference>
<dbReference type="PROSITE" id="PS50042">
    <property type="entry name" value="CNMP_BINDING_3"/>
    <property type="match status" value="1"/>
</dbReference>
<organism evidence="2 3">
    <name type="scientific">Candidatus Thalassospirochaeta sargassi</name>
    <dbReference type="NCBI Taxonomy" id="3119039"/>
    <lineage>
        <taxon>Bacteria</taxon>
        <taxon>Pseudomonadati</taxon>
        <taxon>Spirochaetota</taxon>
        <taxon>Spirochaetia</taxon>
        <taxon>Spirochaetales</taxon>
        <taxon>Spirochaetaceae</taxon>
        <taxon>Candidatus Thalassospirochaeta</taxon>
    </lineage>
</organism>
<dbReference type="SUPFAM" id="SSF51206">
    <property type="entry name" value="cAMP-binding domain-like"/>
    <property type="match status" value="1"/>
</dbReference>
<dbReference type="InterPro" id="IPR000595">
    <property type="entry name" value="cNMP-bd_dom"/>
</dbReference>
<dbReference type="Pfam" id="PF00027">
    <property type="entry name" value="cNMP_binding"/>
    <property type="match status" value="1"/>
</dbReference>
<dbReference type="InterPro" id="IPR014710">
    <property type="entry name" value="RmlC-like_jellyroll"/>
</dbReference>
<dbReference type="InterPro" id="IPR018490">
    <property type="entry name" value="cNMP-bd_dom_sf"/>
</dbReference>
<name>A0AAJ1IDQ4_9SPIO</name>
<evidence type="ECO:0000259" key="1">
    <source>
        <dbReference type="PROSITE" id="PS50042"/>
    </source>
</evidence>
<dbReference type="AlphaFoldDB" id="A0AAJ1IDQ4"/>
<accession>A0AAJ1IDQ4</accession>
<dbReference type="PRINTS" id="PR00103">
    <property type="entry name" value="CAMPKINASE"/>
</dbReference>
<dbReference type="Proteomes" id="UP001221217">
    <property type="component" value="Unassembled WGS sequence"/>
</dbReference>
<dbReference type="SMART" id="SM00100">
    <property type="entry name" value="cNMP"/>
    <property type="match status" value="1"/>
</dbReference>
<dbReference type="EMBL" id="JAQQAL010000025">
    <property type="protein sequence ID" value="MDC7227452.1"/>
    <property type="molecule type" value="Genomic_DNA"/>
</dbReference>
<protein>
    <submittedName>
        <fullName evidence="2">Cyclic nucleotide-binding domain-containing protein</fullName>
    </submittedName>
</protein>
<dbReference type="InterPro" id="IPR018488">
    <property type="entry name" value="cNMP-bd_CS"/>
</dbReference>
<gene>
    <name evidence="2" type="ORF">PQJ61_11875</name>
</gene>
<feature type="domain" description="Cyclic nucleotide-binding" evidence="1">
    <location>
        <begin position="27"/>
        <end position="126"/>
    </location>
</feature>
<dbReference type="CDD" id="cd00038">
    <property type="entry name" value="CAP_ED"/>
    <property type="match status" value="1"/>
</dbReference>
<evidence type="ECO:0000313" key="3">
    <source>
        <dbReference type="Proteomes" id="UP001221217"/>
    </source>
</evidence>